<evidence type="ECO:0000256" key="2">
    <source>
        <dbReference type="ARBA" id="ARBA00022490"/>
    </source>
</evidence>
<protein>
    <recommendedName>
        <fullName evidence="9">Leucine--tRNA ligase</fullName>
        <ecNumber evidence="9">6.1.1.4</ecNumber>
    </recommendedName>
    <alternativeName>
        <fullName evidence="9">Leucyl-tRNA synthetase</fullName>
        <shortName evidence="9">LeuRS</shortName>
    </alternativeName>
</protein>
<feature type="domain" description="Methionyl/Leucyl tRNA synthetase" evidence="13">
    <location>
        <begin position="38"/>
        <end position="171"/>
    </location>
</feature>
<dbReference type="HAMAP" id="MF_00049_B">
    <property type="entry name" value="Leu_tRNA_synth_B"/>
    <property type="match status" value="1"/>
</dbReference>
<comment type="subcellular location">
    <subcellularLocation>
        <location evidence="9">Cytoplasm</location>
    </subcellularLocation>
</comment>
<dbReference type="PANTHER" id="PTHR43740">
    <property type="entry name" value="LEUCYL-TRNA SYNTHETASE"/>
    <property type="match status" value="1"/>
</dbReference>
<evidence type="ECO:0000259" key="11">
    <source>
        <dbReference type="Pfam" id="PF00133"/>
    </source>
</evidence>
<dbReference type="InterPro" id="IPR009008">
    <property type="entry name" value="Val/Leu/Ile-tRNA-synth_edit"/>
</dbReference>
<dbReference type="GO" id="GO:0005829">
    <property type="term" value="C:cytosol"/>
    <property type="evidence" value="ECO:0007669"/>
    <property type="project" value="TreeGrafter"/>
</dbReference>
<dbReference type="Pfam" id="PF13603">
    <property type="entry name" value="tRNA-synt_1_2"/>
    <property type="match status" value="1"/>
</dbReference>
<dbReference type="SUPFAM" id="SSF52374">
    <property type="entry name" value="Nucleotidylyl transferase"/>
    <property type="match status" value="1"/>
</dbReference>
<keyword evidence="6 9" id="KW-0648">Protein biosynthesis</keyword>
<sequence>MHDKYVPADVESAAQSNWRANDVYRTTETSTKPKFYCVSMLPYPSGKLHMGHVRNYTINDVMYRYLRMNGHNTLMPMGWDAFGMPAENAAMANGVPPAKWTYDNIAYMKKQMQSMGLAIDWSREVATCSPEYYKWNQWLFLKMLEKGIAYKKTGTVNWDPVDQTVLANEQVIDGRGWRSGALVEKREIPMYYLRITDYADQLLDDLEGLGWPERVKIMQQNWIGKSFGVNFGFPYEIDGESKLLRVFTTRADTIMGVTFAAIAAEHPLATRLARDNADLQAFIEECKRGGVAEADVATMEKKGMPTGFFITHPLTGAQVEVWIGNYVLMSYGEGAVMGVPAHDERDFAFAKKYGLPIRQVIAVEGKTYSTDAWEEWYGDKSAGRLINSGKYDGMTTDEAIDAIAADLKEKGFGDKQVTWRLRDWGISRQRYWGTPIPIIHCPSCGDVPVPEKDLPVVLPEDLVPDGTGNPLAKSEAFLNCTCPKCGAAAKRETDTMDTFVDSSWYFSRYTAPDAQTMVDERTDYWMPMDQYIGGIEHAILHLLYSRFWTKVMRDMGLVKFGEPAKNLLTQGMVLNETFYREDASGKKTWYNPLDVTVSHDDKGRPIGATLNADGQPVVLGGVEKMSKSKNNGVDPQTLIDQYGADTARLFVMFAAPPEQSLEWSGAGVEGASRFLRRVWHFGHDNAQALRQHGKLDASKLNDADKALRREIYTVLKQADFDYGRLQYNTVVSAAMKMLNAIEGAKNAGEGVLNETFGVLLRVLYPVVPHVTFQLWSELGYEGEFGPLLDAPWPKVDEAALEQSEIELVLQVNGKVRGALTVPKDASREDIEKAAIAHEMFEKFAEGRAPKKIVVVPGRLVNVVV</sequence>
<feature type="short sequence motif" description="'KMSKS' region" evidence="9">
    <location>
        <begin position="624"/>
        <end position="628"/>
    </location>
</feature>
<dbReference type="Gene3D" id="1.10.730.10">
    <property type="entry name" value="Isoleucyl-tRNA Synthetase, Domain 1"/>
    <property type="match status" value="1"/>
</dbReference>
<feature type="short sequence motif" description="'HIGH' region" evidence="9">
    <location>
        <begin position="42"/>
        <end position="52"/>
    </location>
</feature>
<dbReference type="InterPro" id="IPR015413">
    <property type="entry name" value="Methionyl/Leucyl_tRNA_Synth"/>
</dbReference>
<evidence type="ECO:0000256" key="6">
    <source>
        <dbReference type="ARBA" id="ARBA00022917"/>
    </source>
</evidence>
<dbReference type="GO" id="GO:0004823">
    <property type="term" value="F:leucine-tRNA ligase activity"/>
    <property type="evidence" value="ECO:0007669"/>
    <property type="project" value="UniProtKB-UniRule"/>
</dbReference>
<reference evidence="15 16" key="1">
    <citation type="submission" date="2016-01" db="EMBL/GenBank/DDBJ databases">
        <authorList>
            <person name="Peeters C."/>
        </authorList>
    </citation>
    <scope>NUCLEOTIDE SEQUENCE [LARGE SCALE GENOMIC DNA]</scope>
    <source>
        <strain evidence="15">LMG 29315</strain>
    </source>
</reference>
<comment type="catalytic activity">
    <reaction evidence="8 9">
        <text>tRNA(Leu) + L-leucine + ATP = L-leucyl-tRNA(Leu) + AMP + diphosphate</text>
        <dbReference type="Rhea" id="RHEA:11688"/>
        <dbReference type="Rhea" id="RHEA-COMP:9613"/>
        <dbReference type="Rhea" id="RHEA-COMP:9622"/>
        <dbReference type="ChEBI" id="CHEBI:30616"/>
        <dbReference type="ChEBI" id="CHEBI:33019"/>
        <dbReference type="ChEBI" id="CHEBI:57427"/>
        <dbReference type="ChEBI" id="CHEBI:78442"/>
        <dbReference type="ChEBI" id="CHEBI:78494"/>
        <dbReference type="ChEBI" id="CHEBI:456215"/>
        <dbReference type="EC" id="6.1.1.4"/>
    </reaction>
</comment>
<dbReference type="CDD" id="cd07958">
    <property type="entry name" value="Anticodon_Ia_Leu_BEm"/>
    <property type="match status" value="1"/>
</dbReference>
<evidence type="ECO:0000313" key="15">
    <source>
        <dbReference type="EMBL" id="SAL38935.1"/>
    </source>
</evidence>
<dbReference type="GO" id="GO:0002161">
    <property type="term" value="F:aminoacyl-tRNA deacylase activity"/>
    <property type="evidence" value="ECO:0007669"/>
    <property type="project" value="InterPro"/>
</dbReference>
<evidence type="ECO:0000256" key="9">
    <source>
        <dbReference type="HAMAP-Rule" id="MF_00049"/>
    </source>
</evidence>
<dbReference type="RefSeq" id="WP_087128595.1">
    <property type="nucleotide sequence ID" value="NZ_FCNV02000009.1"/>
</dbReference>
<keyword evidence="16" id="KW-1185">Reference proteome</keyword>
<organism evidence="15 16">
    <name type="scientific">Caballeronia concitans</name>
    <dbReference type="NCBI Taxonomy" id="1777133"/>
    <lineage>
        <taxon>Bacteria</taxon>
        <taxon>Pseudomonadati</taxon>
        <taxon>Pseudomonadota</taxon>
        <taxon>Betaproteobacteria</taxon>
        <taxon>Burkholderiales</taxon>
        <taxon>Burkholderiaceae</taxon>
        <taxon>Caballeronia</taxon>
    </lineage>
</organism>
<dbReference type="Gene3D" id="2.20.28.290">
    <property type="match status" value="1"/>
</dbReference>
<evidence type="ECO:0000256" key="5">
    <source>
        <dbReference type="ARBA" id="ARBA00022840"/>
    </source>
</evidence>
<dbReference type="InterPro" id="IPR025709">
    <property type="entry name" value="Leu_tRNA-synth_edit"/>
</dbReference>
<dbReference type="FunFam" id="3.10.20.590:FF:000001">
    <property type="entry name" value="Leucine--tRNA ligase"/>
    <property type="match status" value="1"/>
</dbReference>
<evidence type="ECO:0000256" key="10">
    <source>
        <dbReference type="RuleBase" id="RU363035"/>
    </source>
</evidence>
<dbReference type="Pfam" id="PF00133">
    <property type="entry name" value="tRNA-synt_1"/>
    <property type="match status" value="2"/>
</dbReference>
<dbReference type="Pfam" id="PF08264">
    <property type="entry name" value="Anticodon_1"/>
    <property type="match status" value="1"/>
</dbReference>
<dbReference type="PRINTS" id="PR00985">
    <property type="entry name" value="TRNASYNTHLEU"/>
</dbReference>
<feature type="domain" description="Methionyl/Valyl/Leucyl/Isoleucyl-tRNA synthetase anticodon-binding" evidence="12">
    <location>
        <begin position="704"/>
        <end position="826"/>
    </location>
</feature>
<evidence type="ECO:0000259" key="12">
    <source>
        <dbReference type="Pfam" id="PF08264"/>
    </source>
</evidence>
<evidence type="ECO:0000256" key="1">
    <source>
        <dbReference type="ARBA" id="ARBA00005594"/>
    </source>
</evidence>
<evidence type="ECO:0000259" key="13">
    <source>
        <dbReference type="Pfam" id="PF09334"/>
    </source>
</evidence>
<dbReference type="SUPFAM" id="SSF47323">
    <property type="entry name" value="Anticodon-binding domain of a subclass of class I aminoacyl-tRNA synthetases"/>
    <property type="match status" value="1"/>
</dbReference>
<feature type="domain" description="Aminoacyl-tRNA synthetase class Ia" evidence="11">
    <location>
        <begin position="623"/>
        <end position="663"/>
    </location>
</feature>
<keyword evidence="7 9" id="KW-0030">Aminoacyl-tRNA synthetase</keyword>
<dbReference type="FunFam" id="2.20.28.290:FF:000001">
    <property type="entry name" value="Leucine--tRNA ligase"/>
    <property type="match status" value="1"/>
</dbReference>
<proteinExistence type="inferred from homology"/>
<feature type="domain" description="Leucyl-tRNA synthetase editing" evidence="14">
    <location>
        <begin position="220"/>
        <end position="407"/>
    </location>
</feature>
<dbReference type="OrthoDB" id="9810365at2"/>
<keyword evidence="3 9" id="KW-0436">Ligase</keyword>
<dbReference type="GO" id="GO:0006429">
    <property type="term" value="P:leucyl-tRNA aminoacylation"/>
    <property type="evidence" value="ECO:0007669"/>
    <property type="project" value="UniProtKB-UniRule"/>
</dbReference>
<dbReference type="CDD" id="cd00812">
    <property type="entry name" value="LeuRS_core"/>
    <property type="match status" value="1"/>
</dbReference>
<keyword evidence="5 9" id="KW-0067">ATP-binding</keyword>
<dbReference type="Gene3D" id="3.10.20.590">
    <property type="match status" value="1"/>
</dbReference>
<gene>
    <name evidence="9" type="primary">leuS</name>
    <name evidence="15" type="ORF">AWB72_03996</name>
</gene>
<evidence type="ECO:0000256" key="3">
    <source>
        <dbReference type="ARBA" id="ARBA00022598"/>
    </source>
</evidence>
<evidence type="ECO:0000313" key="16">
    <source>
        <dbReference type="Proteomes" id="UP000198263"/>
    </source>
</evidence>
<dbReference type="PANTHER" id="PTHR43740:SF2">
    <property type="entry name" value="LEUCINE--TRNA LIGASE, MITOCHONDRIAL"/>
    <property type="match status" value="1"/>
</dbReference>
<dbReference type="SUPFAM" id="SSF50677">
    <property type="entry name" value="ValRS/IleRS/LeuRS editing domain"/>
    <property type="match status" value="1"/>
</dbReference>
<evidence type="ECO:0000256" key="4">
    <source>
        <dbReference type="ARBA" id="ARBA00022741"/>
    </source>
</evidence>
<accession>A0A658R1F5</accession>
<dbReference type="FunFam" id="3.90.740.10:FF:000012">
    <property type="entry name" value="Leucine--tRNA ligase"/>
    <property type="match status" value="1"/>
</dbReference>
<dbReference type="EMBL" id="FCNV02000009">
    <property type="protein sequence ID" value="SAL38935.1"/>
    <property type="molecule type" value="Genomic_DNA"/>
</dbReference>
<dbReference type="EC" id="6.1.1.4" evidence="9"/>
<comment type="caution">
    <text evidence="15">The sequence shown here is derived from an EMBL/GenBank/DDBJ whole genome shotgun (WGS) entry which is preliminary data.</text>
</comment>
<dbReference type="GO" id="GO:0005524">
    <property type="term" value="F:ATP binding"/>
    <property type="evidence" value="ECO:0007669"/>
    <property type="project" value="UniProtKB-UniRule"/>
</dbReference>
<dbReference type="FunFam" id="3.40.50.620:FF:000056">
    <property type="entry name" value="Leucine--tRNA ligase"/>
    <property type="match status" value="1"/>
</dbReference>
<dbReference type="PROSITE" id="PS00178">
    <property type="entry name" value="AA_TRNA_LIGASE_I"/>
    <property type="match status" value="1"/>
</dbReference>
<dbReference type="Gene3D" id="3.40.50.620">
    <property type="entry name" value="HUPs"/>
    <property type="match status" value="2"/>
</dbReference>
<keyword evidence="4 9" id="KW-0547">Nucleotide-binding</keyword>
<evidence type="ECO:0000259" key="14">
    <source>
        <dbReference type="Pfam" id="PF13603"/>
    </source>
</evidence>
<dbReference type="InterPro" id="IPR002302">
    <property type="entry name" value="Leu-tRNA-ligase"/>
</dbReference>
<dbReference type="NCBIfam" id="TIGR00396">
    <property type="entry name" value="leuS_bact"/>
    <property type="match status" value="1"/>
</dbReference>
<dbReference type="FunFam" id="1.10.730.10:FF:000003">
    <property type="entry name" value="Leucine--tRNA ligase"/>
    <property type="match status" value="1"/>
</dbReference>
<name>A0A658R1F5_9BURK</name>
<dbReference type="InterPro" id="IPR013155">
    <property type="entry name" value="M/V/L/I-tRNA-synth_anticd-bd"/>
</dbReference>
<evidence type="ECO:0000256" key="8">
    <source>
        <dbReference type="ARBA" id="ARBA00047469"/>
    </source>
</evidence>
<dbReference type="InterPro" id="IPR009080">
    <property type="entry name" value="tRNAsynth_Ia_anticodon-bd"/>
</dbReference>
<dbReference type="InterPro" id="IPR014729">
    <property type="entry name" value="Rossmann-like_a/b/a_fold"/>
</dbReference>
<feature type="domain" description="Aminoacyl-tRNA synthetase class Ia" evidence="11">
    <location>
        <begin position="421"/>
        <end position="576"/>
    </location>
</feature>
<dbReference type="InterPro" id="IPR001412">
    <property type="entry name" value="aa-tRNA-synth_I_CS"/>
</dbReference>
<dbReference type="AlphaFoldDB" id="A0A658R1F5"/>
<comment type="similarity">
    <text evidence="1 9 10">Belongs to the class-I aminoacyl-tRNA synthetase family.</text>
</comment>
<keyword evidence="2 9" id="KW-0963">Cytoplasm</keyword>
<dbReference type="InterPro" id="IPR002300">
    <property type="entry name" value="aa-tRNA-synth_Ia"/>
</dbReference>
<dbReference type="Proteomes" id="UP000198263">
    <property type="component" value="Unassembled WGS sequence"/>
</dbReference>
<feature type="binding site" evidence="9">
    <location>
        <position position="627"/>
    </location>
    <ligand>
        <name>ATP</name>
        <dbReference type="ChEBI" id="CHEBI:30616"/>
    </ligand>
</feature>
<evidence type="ECO:0000256" key="7">
    <source>
        <dbReference type="ARBA" id="ARBA00023146"/>
    </source>
</evidence>
<dbReference type="FunFam" id="3.40.50.620:FF:000003">
    <property type="entry name" value="Leucine--tRNA ligase"/>
    <property type="match status" value="1"/>
</dbReference>
<dbReference type="Pfam" id="PF09334">
    <property type="entry name" value="tRNA-synt_1g"/>
    <property type="match status" value="1"/>
</dbReference>